<evidence type="ECO:0000313" key="2">
    <source>
        <dbReference type="EMBL" id="ETR73438.1"/>
    </source>
</evidence>
<proteinExistence type="predicted"/>
<organism evidence="2 3">
    <name type="scientific">Candidatus Magnetoglobus multicellularis str. Araruama</name>
    <dbReference type="NCBI Taxonomy" id="890399"/>
    <lineage>
        <taxon>Bacteria</taxon>
        <taxon>Pseudomonadati</taxon>
        <taxon>Thermodesulfobacteriota</taxon>
        <taxon>Desulfobacteria</taxon>
        <taxon>Desulfobacterales</taxon>
        <taxon>Desulfobacteraceae</taxon>
        <taxon>Candidatus Magnetoglobus</taxon>
    </lineage>
</organism>
<dbReference type="Pfam" id="PF13155">
    <property type="entry name" value="Toprim_2"/>
    <property type="match status" value="1"/>
</dbReference>
<name>A0A1V1PF84_9BACT</name>
<accession>A0A1V1PF84</accession>
<dbReference type="Gene3D" id="3.90.980.10">
    <property type="entry name" value="DNA primase, catalytic core, N-terminal domain"/>
    <property type="match status" value="1"/>
</dbReference>
<dbReference type="AlphaFoldDB" id="A0A1V1PF84"/>
<dbReference type="InterPro" id="IPR034154">
    <property type="entry name" value="TOPRIM_DnaG/twinkle"/>
</dbReference>
<gene>
    <name evidence="2" type="ORF">OMM_00966</name>
</gene>
<dbReference type="SUPFAM" id="SSF56731">
    <property type="entry name" value="DNA primase core"/>
    <property type="match status" value="1"/>
</dbReference>
<dbReference type="Pfam" id="PF08275">
    <property type="entry name" value="DNAG_N"/>
    <property type="match status" value="1"/>
</dbReference>
<evidence type="ECO:0000259" key="1">
    <source>
        <dbReference type="Pfam" id="PF08275"/>
    </source>
</evidence>
<comment type="caution">
    <text evidence="2">The sequence shown here is derived from an EMBL/GenBank/DDBJ whole genome shotgun (WGS) entry which is preliminary data.</text>
</comment>
<protein>
    <submittedName>
        <fullName evidence="2">DNA primase-like protein</fullName>
    </submittedName>
</protein>
<evidence type="ECO:0000313" key="3">
    <source>
        <dbReference type="Proteomes" id="UP000189670"/>
    </source>
</evidence>
<dbReference type="CDD" id="cd01029">
    <property type="entry name" value="TOPRIM_primases"/>
    <property type="match status" value="1"/>
</dbReference>
<dbReference type="EMBL" id="ATBP01000060">
    <property type="protein sequence ID" value="ETR73438.1"/>
    <property type="molecule type" value="Genomic_DNA"/>
</dbReference>
<dbReference type="InterPro" id="IPR037068">
    <property type="entry name" value="DNA_primase_core_N_sf"/>
</dbReference>
<sequence>MDILATLDSMGVKRQGRKIGCFNKSDSTFSLHIYDDGAKCFSCGASYSHRQLLMKLKGEEIVSVKKNFIPEKAVRKFRNALPKKERINIYSDFYNLLQDSKNIHTYLSEKRCIDYGIISQKKIKYLENPVNVANKLRKKYDKESLIKSGLFGVSKREFFYFSFFKENSIVFPFFDKKNRPVYFQTRSISDKVFLKPTSLVEHHYYYGNIFNMKLFVFESIIDCLSYETITGEDNYVSLNTLNYPNIVQLHKRFPNKEIIVVPDYDVAGNSLYELIKSKNRIRNIKAMSLPCLLKNIDSKYYGLVLSKLKLEFDLNDYLKERRKYEKR</sequence>
<dbReference type="Proteomes" id="UP000189670">
    <property type="component" value="Unassembled WGS sequence"/>
</dbReference>
<dbReference type="Gene3D" id="3.40.1360.10">
    <property type="match status" value="1"/>
</dbReference>
<feature type="domain" description="DNA primase DNAG catalytic core N-terminal" evidence="1">
    <location>
        <begin position="96"/>
        <end position="191"/>
    </location>
</feature>
<dbReference type="InterPro" id="IPR013264">
    <property type="entry name" value="DNAG_N"/>
</dbReference>
<reference evidence="3" key="1">
    <citation type="submission" date="2012-11" db="EMBL/GenBank/DDBJ databases">
        <authorList>
            <person name="Lucero-Rivera Y.E."/>
            <person name="Tovar-Ramirez D."/>
        </authorList>
    </citation>
    <scope>NUCLEOTIDE SEQUENCE [LARGE SCALE GENOMIC DNA]</scope>
    <source>
        <strain evidence="3">Araruama</strain>
    </source>
</reference>